<dbReference type="InterPro" id="IPR000073">
    <property type="entry name" value="AB_hydrolase_1"/>
</dbReference>
<feature type="domain" description="AB hydrolase-1" evidence="1">
    <location>
        <begin position="65"/>
        <end position="292"/>
    </location>
</feature>
<dbReference type="InterPro" id="IPR050266">
    <property type="entry name" value="AB_hydrolase_sf"/>
</dbReference>
<dbReference type="PANTHER" id="PTHR43798">
    <property type="entry name" value="MONOACYLGLYCEROL LIPASE"/>
    <property type="match status" value="1"/>
</dbReference>
<evidence type="ECO:0000313" key="2">
    <source>
        <dbReference type="EMBL" id="TQL66189.1"/>
    </source>
</evidence>
<dbReference type="SUPFAM" id="SSF53474">
    <property type="entry name" value="alpha/beta-Hydrolases"/>
    <property type="match status" value="1"/>
</dbReference>
<protein>
    <submittedName>
        <fullName evidence="2">Pimeloyl-ACP methyl ester carboxylesterase</fullName>
    </submittedName>
</protein>
<gene>
    <name evidence="2" type="ORF">FB381_0038</name>
</gene>
<dbReference type="GO" id="GO:0016020">
    <property type="term" value="C:membrane"/>
    <property type="evidence" value="ECO:0007669"/>
    <property type="project" value="TreeGrafter"/>
</dbReference>
<evidence type="ECO:0000313" key="3">
    <source>
        <dbReference type="Proteomes" id="UP000320209"/>
    </source>
</evidence>
<accession>A0A543A0R8</accession>
<proteinExistence type="predicted"/>
<dbReference type="RefSeq" id="WP_170225009.1">
    <property type="nucleotide sequence ID" value="NZ_VFOV01000001.1"/>
</dbReference>
<reference evidence="2 3" key="1">
    <citation type="submission" date="2019-06" db="EMBL/GenBank/DDBJ databases">
        <title>Sequencing the genomes of 1000 actinobacteria strains.</title>
        <authorList>
            <person name="Klenk H.-P."/>
        </authorList>
    </citation>
    <scope>NUCLEOTIDE SEQUENCE [LARGE SCALE GENOMIC DNA]</scope>
    <source>
        <strain evidence="2 3">DSM 25218</strain>
    </source>
</reference>
<name>A0A543A0R8_9ACTN</name>
<keyword evidence="3" id="KW-1185">Reference proteome</keyword>
<dbReference type="AlphaFoldDB" id="A0A543A0R8"/>
<dbReference type="Pfam" id="PF12697">
    <property type="entry name" value="Abhydrolase_6"/>
    <property type="match status" value="1"/>
</dbReference>
<dbReference type="PANTHER" id="PTHR43798:SF33">
    <property type="entry name" value="HYDROLASE, PUTATIVE (AFU_ORTHOLOGUE AFUA_2G14860)-RELATED"/>
    <property type="match status" value="1"/>
</dbReference>
<dbReference type="Gene3D" id="3.40.50.1820">
    <property type="entry name" value="alpha/beta hydrolase"/>
    <property type="match status" value="1"/>
</dbReference>
<dbReference type="Proteomes" id="UP000320209">
    <property type="component" value="Unassembled WGS sequence"/>
</dbReference>
<dbReference type="EMBL" id="VFOV01000001">
    <property type="protein sequence ID" value="TQL66189.1"/>
    <property type="molecule type" value="Genomic_DNA"/>
</dbReference>
<sequence length="308" mass="32798">MDLGSHNIGGPRDVGHFRDQESFARFAEAYSAAFEKMPPMRVQDVETSYGRLRAYWFGDADDVPIVLLPGSGAATPMWWDHLHDLAGLGHPVVAVEPIGQAGASRQTAPIKHADHATRWFTEALEALAPEGAHVIGASLGGWLGLQTAVRSPERFRSLTVIDPPSVFARLSPTFLALGIGSSIRFLPSSVRRWMFDTIIGLGPSDADDPDAVLAMAAFDTFGLRLPPPSGLTDDDLAGVAVPVLALIGGRSRVHAPDKAAQRARLMPGATVEVWATAGHVLNAAYPIRFAAAVGKHITGRRPPAASSR</sequence>
<evidence type="ECO:0000259" key="1">
    <source>
        <dbReference type="Pfam" id="PF12697"/>
    </source>
</evidence>
<organism evidence="2 3">
    <name type="scientific">Nocardioides albertanoniae</name>
    <dbReference type="NCBI Taxonomy" id="1175486"/>
    <lineage>
        <taxon>Bacteria</taxon>
        <taxon>Bacillati</taxon>
        <taxon>Actinomycetota</taxon>
        <taxon>Actinomycetes</taxon>
        <taxon>Propionibacteriales</taxon>
        <taxon>Nocardioidaceae</taxon>
        <taxon>Nocardioides</taxon>
    </lineage>
</organism>
<dbReference type="InterPro" id="IPR029058">
    <property type="entry name" value="AB_hydrolase_fold"/>
</dbReference>
<dbReference type="GO" id="GO:0003824">
    <property type="term" value="F:catalytic activity"/>
    <property type="evidence" value="ECO:0007669"/>
    <property type="project" value="UniProtKB-ARBA"/>
</dbReference>
<comment type="caution">
    <text evidence="2">The sequence shown here is derived from an EMBL/GenBank/DDBJ whole genome shotgun (WGS) entry which is preliminary data.</text>
</comment>